<organism evidence="2 3">
    <name type="scientific">Arachis hypogaea</name>
    <name type="common">Peanut</name>
    <dbReference type="NCBI Taxonomy" id="3818"/>
    <lineage>
        <taxon>Eukaryota</taxon>
        <taxon>Viridiplantae</taxon>
        <taxon>Streptophyta</taxon>
        <taxon>Embryophyta</taxon>
        <taxon>Tracheophyta</taxon>
        <taxon>Spermatophyta</taxon>
        <taxon>Magnoliopsida</taxon>
        <taxon>eudicotyledons</taxon>
        <taxon>Gunneridae</taxon>
        <taxon>Pentapetalae</taxon>
        <taxon>rosids</taxon>
        <taxon>fabids</taxon>
        <taxon>Fabales</taxon>
        <taxon>Fabaceae</taxon>
        <taxon>Papilionoideae</taxon>
        <taxon>50 kb inversion clade</taxon>
        <taxon>dalbergioids sensu lato</taxon>
        <taxon>Dalbergieae</taxon>
        <taxon>Pterocarpus clade</taxon>
        <taxon>Arachis</taxon>
    </lineage>
</organism>
<protein>
    <submittedName>
        <fullName evidence="2">Uncharacterized protein</fullName>
    </submittedName>
</protein>
<accession>A0A445EF44</accession>
<feature type="compositionally biased region" description="Acidic residues" evidence="1">
    <location>
        <begin position="1"/>
        <end position="10"/>
    </location>
</feature>
<reference evidence="2 3" key="1">
    <citation type="submission" date="2019-01" db="EMBL/GenBank/DDBJ databases">
        <title>Sequencing of cultivated peanut Arachis hypogaea provides insights into genome evolution and oil improvement.</title>
        <authorList>
            <person name="Chen X."/>
        </authorList>
    </citation>
    <scope>NUCLEOTIDE SEQUENCE [LARGE SCALE GENOMIC DNA]</scope>
    <source>
        <strain evidence="3">cv. Fuhuasheng</strain>
        <tissue evidence="2">Leaves</tissue>
    </source>
</reference>
<evidence type="ECO:0000313" key="2">
    <source>
        <dbReference type="EMBL" id="RYR74136.1"/>
    </source>
</evidence>
<evidence type="ECO:0000313" key="3">
    <source>
        <dbReference type="Proteomes" id="UP000289738"/>
    </source>
</evidence>
<dbReference type="Proteomes" id="UP000289738">
    <property type="component" value="Chromosome A02"/>
</dbReference>
<feature type="region of interest" description="Disordered" evidence="1">
    <location>
        <begin position="1"/>
        <end position="32"/>
    </location>
</feature>
<name>A0A445EF44_ARAHY</name>
<comment type="caution">
    <text evidence="2">The sequence shown here is derived from an EMBL/GenBank/DDBJ whole genome shotgun (WGS) entry which is preliminary data.</text>
</comment>
<sequence>MLGSEEEEEYGGIIGDKRLEGMGESEGASEDVRMVSGRRRIGGREDGCDGSAGRPGFDPHNICVLPWRWPMRQQCQSEQCRRNFRWRLAKDGIERSRAEIFLKIYKRLKDGRPLDEKSAKAELIEEKLNNDKLSNEEFNNGVAWEGDVYSQVLRSDRSGYIPDANSGHEWCYTAVGFIVSGFAVTLA</sequence>
<gene>
    <name evidence="2" type="ORF">Ahy_A02g008759</name>
</gene>
<proteinExistence type="predicted"/>
<dbReference type="EMBL" id="SDMP01000002">
    <property type="protein sequence ID" value="RYR74136.1"/>
    <property type="molecule type" value="Genomic_DNA"/>
</dbReference>
<dbReference type="AlphaFoldDB" id="A0A445EF44"/>
<keyword evidence="3" id="KW-1185">Reference proteome</keyword>
<evidence type="ECO:0000256" key="1">
    <source>
        <dbReference type="SAM" id="MobiDB-lite"/>
    </source>
</evidence>